<evidence type="ECO:0000313" key="1">
    <source>
        <dbReference type="EMBL" id="QDT11813.1"/>
    </source>
</evidence>
<organism evidence="1 2">
    <name type="scientific">Stieleria marina</name>
    <dbReference type="NCBI Taxonomy" id="1930275"/>
    <lineage>
        <taxon>Bacteria</taxon>
        <taxon>Pseudomonadati</taxon>
        <taxon>Planctomycetota</taxon>
        <taxon>Planctomycetia</taxon>
        <taxon>Pirellulales</taxon>
        <taxon>Pirellulaceae</taxon>
        <taxon>Stieleria</taxon>
    </lineage>
</organism>
<dbReference type="EMBL" id="CP036526">
    <property type="protein sequence ID" value="QDT11813.1"/>
    <property type="molecule type" value="Genomic_DNA"/>
</dbReference>
<evidence type="ECO:0008006" key="3">
    <source>
        <dbReference type="Google" id="ProtNLM"/>
    </source>
</evidence>
<name>A0A517NXF4_9BACT</name>
<reference evidence="1 2" key="1">
    <citation type="submission" date="2019-02" db="EMBL/GenBank/DDBJ databases">
        <title>Deep-cultivation of Planctomycetes and their phenomic and genomic characterization uncovers novel biology.</title>
        <authorList>
            <person name="Wiegand S."/>
            <person name="Jogler M."/>
            <person name="Boedeker C."/>
            <person name="Pinto D."/>
            <person name="Vollmers J."/>
            <person name="Rivas-Marin E."/>
            <person name="Kohn T."/>
            <person name="Peeters S.H."/>
            <person name="Heuer A."/>
            <person name="Rast P."/>
            <person name="Oberbeckmann S."/>
            <person name="Bunk B."/>
            <person name="Jeske O."/>
            <person name="Meyerdierks A."/>
            <person name="Storesund J.E."/>
            <person name="Kallscheuer N."/>
            <person name="Luecker S."/>
            <person name="Lage O.M."/>
            <person name="Pohl T."/>
            <person name="Merkel B.J."/>
            <person name="Hornburger P."/>
            <person name="Mueller R.-W."/>
            <person name="Bruemmer F."/>
            <person name="Labrenz M."/>
            <person name="Spormann A.M."/>
            <person name="Op den Camp H."/>
            <person name="Overmann J."/>
            <person name="Amann R."/>
            <person name="Jetten M.S.M."/>
            <person name="Mascher T."/>
            <person name="Medema M.H."/>
            <person name="Devos D.P."/>
            <person name="Kaster A.-K."/>
            <person name="Ovreas L."/>
            <person name="Rohde M."/>
            <person name="Galperin M.Y."/>
            <person name="Jogler C."/>
        </authorList>
    </citation>
    <scope>NUCLEOTIDE SEQUENCE [LARGE SCALE GENOMIC DNA]</scope>
    <source>
        <strain evidence="1 2">K23_9</strain>
    </source>
</reference>
<dbReference type="OrthoDB" id="268702at2"/>
<keyword evidence="2" id="KW-1185">Reference proteome</keyword>
<gene>
    <name evidence="1" type="ORF">K239x_38130</name>
</gene>
<sequence length="126" mass="14334">MRIHPTLAASTAGSTLFLKASRRKYRGAERRRDRRVPKSVGIVVQPLSPLQSELGREFFAITRDVSRGGLAFLSPRKADYEMAVLSLEDDMTRLVVSRICNCNLIHANELEEVYLTSVEFLYERFA</sequence>
<dbReference type="Proteomes" id="UP000319817">
    <property type="component" value="Chromosome"/>
</dbReference>
<accession>A0A517NXF4</accession>
<proteinExistence type="predicted"/>
<dbReference type="RefSeq" id="WP_145419583.1">
    <property type="nucleotide sequence ID" value="NZ_CP036526.1"/>
</dbReference>
<evidence type="ECO:0000313" key="2">
    <source>
        <dbReference type="Proteomes" id="UP000319817"/>
    </source>
</evidence>
<protein>
    <recommendedName>
        <fullName evidence="3">PilZ domain-containing protein</fullName>
    </recommendedName>
</protein>
<dbReference type="AlphaFoldDB" id="A0A517NXF4"/>